<organism evidence="5">
    <name type="scientific">uncultured Acidimicrobiales bacterium</name>
    <dbReference type="NCBI Taxonomy" id="310071"/>
    <lineage>
        <taxon>Bacteria</taxon>
        <taxon>Bacillati</taxon>
        <taxon>Actinomycetota</taxon>
        <taxon>Acidimicrobiia</taxon>
        <taxon>Acidimicrobiales</taxon>
        <taxon>environmental samples</taxon>
    </lineage>
</organism>
<feature type="transmembrane region" description="Helical" evidence="1">
    <location>
        <begin position="47"/>
        <end position="71"/>
    </location>
</feature>
<dbReference type="SMART" id="SM00091">
    <property type="entry name" value="PAS"/>
    <property type="match status" value="1"/>
</dbReference>
<feature type="domain" description="EAL" evidence="3">
    <location>
        <begin position="573"/>
        <end position="829"/>
    </location>
</feature>
<keyword evidence="1" id="KW-1133">Transmembrane helix</keyword>
<sequence>MAPSWSVWLLPGLAVLAVAAVGLMVAFTRRLSSIDRHGWRLLSAAPLLAVLPSTRPLSAVVLVASVSMIGFMVMPRRRRLRGVLDVALVASCVVFSLWPLVGPRVAGEIQAGGVWERFTAVLALLAVSASAVVVANQTTALRRGLAVQLVGVAGISVVLVNRLPAVANAVAVVSGAAAILLAGHIVARVEQDGRLVDVRRRPASMLVSGVAIALAVAAGGRSLIGGDYLEPFIGVTGIAVVLLVLGRQLVTIVESAWTARDLEDEIAARTAELQTSEVRFRSLVQTSSDVVTILDEEGVVLFLTPSVERVFGYRPSDCEGRSLWGMLHPDDVPLARKMLAEAVAHPDECLTVEWRLSHQGGGWSHCESTVRSLLHEPSVCGIVLNTRDVTERKGLEEQLIREALHDSLTGLANRGLLRDRANRALDRRERMGHQIAVLLIDLDDFKAINDGLGHAAGDEALGIVARRLLGCVEPGDTVARLGGDEFAILLEAIEPGHPAVVAEKIQEMLRLPMFVLGHEVFTPASVGVATTSHSKTADELLENADMAMYLAKGRGKGQVAMFVPEMHVELRNRLTVVTELRHAVARQEFSLRFQPLVDLKTRRLMGVEALLRWRHPRRGLLTPDAFIALAETSGIIVPLGRWIMAEAMRELAQWHAAHPRPDRALSITINLSARQFLDPGLLGDVAAALENTGVAPGSVVLELTETMLMHDIEETIDTLRALKRLGVRLALDDFGTGYSSLSYLRRFPIDILKIDRSFVTSLTTEEGPDVVRSILNLADTFKLTTVAEGIENSSQLAMLRALGCTYGQGYLFAKPLRSTQVEQLLADEMRRHERAASPALATADDHVSSV</sequence>
<dbReference type="CDD" id="cd00130">
    <property type="entry name" value="PAS"/>
    <property type="match status" value="1"/>
</dbReference>
<evidence type="ECO:0000313" key="5">
    <source>
        <dbReference type="EMBL" id="CAA9247825.1"/>
    </source>
</evidence>
<dbReference type="NCBIfam" id="TIGR00229">
    <property type="entry name" value="sensory_box"/>
    <property type="match status" value="1"/>
</dbReference>
<feature type="transmembrane region" description="Helical" evidence="1">
    <location>
        <begin position="201"/>
        <end position="220"/>
    </location>
</feature>
<dbReference type="Pfam" id="PF08447">
    <property type="entry name" value="PAS_3"/>
    <property type="match status" value="1"/>
</dbReference>
<dbReference type="NCBIfam" id="TIGR00254">
    <property type="entry name" value="GGDEF"/>
    <property type="match status" value="1"/>
</dbReference>
<dbReference type="Gene3D" id="3.30.70.270">
    <property type="match status" value="1"/>
</dbReference>
<dbReference type="InterPro" id="IPR013655">
    <property type="entry name" value="PAS_fold_3"/>
</dbReference>
<dbReference type="Gene3D" id="3.20.20.450">
    <property type="entry name" value="EAL domain"/>
    <property type="match status" value="1"/>
</dbReference>
<dbReference type="InterPro" id="IPR043128">
    <property type="entry name" value="Rev_trsase/Diguanyl_cyclase"/>
</dbReference>
<feature type="transmembrane region" description="Helical" evidence="1">
    <location>
        <begin position="114"/>
        <end position="133"/>
    </location>
</feature>
<dbReference type="PROSITE" id="PS50883">
    <property type="entry name" value="EAL"/>
    <property type="match status" value="1"/>
</dbReference>
<dbReference type="CDD" id="cd01948">
    <property type="entry name" value="EAL"/>
    <property type="match status" value="1"/>
</dbReference>
<protein>
    <submittedName>
        <fullName evidence="5">Diguanylate cyclase/phosphodiesterase (GGDEF &amp; EAL domains) with PAS/PAC sensor(S)</fullName>
    </submittedName>
</protein>
<dbReference type="PROSITE" id="PS50112">
    <property type="entry name" value="PAS"/>
    <property type="match status" value="1"/>
</dbReference>
<dbReference type="PANTHER" id="PTHR44757:SF2">
    <property type="entry name" value="BIOFILM ARCHITECTURE MAINTENANCE PROTEIN MBAA"/>
    <property type="match status" value="1"/>
</dbReference>
<dbReference type="InterPro" id="IPR035965">
    <property type="entry name" value="PAS-like_dom_sf"/>
</dbReference>
<dbReference type="CDD" id="cd01949">
    <property type="entry name" value="GGDEF"/>
    <property type="match status" value="1"/>
</dbReference>
<dbReference type="InterPro" id="IPR000014">
    <property type="entry name" value="PAS"/>
</dbReference>
<feature type="transmembrane region" description="Helical" evidence="1">
    <location>
        <begin position="83"/>
        <end position="102"/>
    </location>
</feature>
<keyword evidence="1" id="KW-0812">Transmembrane</keyword>
<feature type="transmembrane region" description="Helical" evidence="1">
    <location>
        <begin position="169"/>
        <end position="189"/>
    </location>
</feature>
<dbReference type="AlphaFoldDB" id="A0A6J4IE37"/>
<dbReference type="InterPro" id="IPR001633">
    <property type="entry name" value="EAL_dom"/>
</dbReference>
<name>A0A6J4IE37_9ACTN</name>
<proteinExistence type="predicted"/>
<evidence type="ECO:0000259" key="3">
    <source>
        <dbReference type="PROSITE" id="PS50883"/>
    </source>
</evidence>
<evidence type="ECO:0000259" key="4">
    <source>
        <dbReference type="PROSITE" id="PS50887"/>
    </source>
</evidence>
<dbReference type="InterPro" id="IPR000160">
    <property type="entry name" value="GGDEF_dom"/>
</dbReference>
<dbReference type="SMART" id="SM00267">
    <property type="entry name" value="GGDEF"/>
    <property type="match status" value="1"/>
</dbReference>
<dbReference type="SUPFAM" id="SSF55073">
    <property type="entry name" value="Nucleotide cyclase"/>
    <property type="match status" value="1"/>
</dbReference>
<dbReference type="InterPro" id="IPR029787">
    <property type="entry name" value="Nucleotide_cyclase"/>
</dbReference>
<dbReference type="InterPro" id="IPR035919">
    <property type="entry name" value="EAL_sf"/>
</dbReference>
<dbReference type="PANTHER" id="PTHR44757">
    <property type="entry name" value="DIGUANYLATE CYCLASE DGCP"/>
    <property type="match status" value="1"/>
</dbReference>
<dbReference type="SMART" id="SM00052">
    <property type="entry name" value="EAL"/>
    <property type="match status" value="1"/>
</dbReference>
<accession>A0A6J4IE37</accession>
<dbReference type="Pfam" id="PF00563">
    <property type="entry name" value="EAL"/>
    <property type="match status" value="1"/>
</dbReference>
<gene>
    <name evidence="5" type="ORF">AVDCRST_MAG50-2075</name>
</gene>
<reference evidence="5" key="1">
    <citation type="submission" date="2020-02" db="EMBL/GenBank/DDBJ databases">
        <authorList>
            <person name="Meier V. D."/>
        </authorList>
    </citation>
    <scope>NUCLEOTIDE SEQUENCE</scope>
    <source>
        <strain evidence="5">AVDCRST_MAG50</strain>
    </source>
</reference>
<evidence type="ECO:0000259" key="2">
    <source>
        <dbReference type="PROSITE" id="PS50112"/>
    </source>
</evidence>
<dbReference type="PROSITE" id="PS50887">
    <property type="entry name" value="GGDEF"/>
    <property type="match status" value="1"/>
</dbReference>
<feature type="transmembrane region" description="Helical" evidence="1">
    <location>
        <begin position="7"/>
        <end position="27"/>
    </location>
</feature>
<feature type="domain" description="GGDEF" evidence="4">
    <location>
        <begin position="433"/>
        <end position="564"/>
    </location>
</feature>
<dbReference type="InterPro" id="IPR052155">
    <property type="entry name" value="Biofilm_reg_signaling"/>
</dbReference>
<dbReference type="Pfam" id="PF00990">
    <property type="entry name" value="GGDEF"/>
    <property type="match status" value="1"/>
</dbReference>
<dbReference type="SUPFAM" id="SSF141868">
    <property type="entry name" value="EAL domain-like"/>
    <property type="match status" value="1"/>
</dbReference>
<evidence type="ECO:0000256" key="1">
    <source>
        <dbReference type="SAM" id="Phobius"/>
    </source>
</evidence>
<feature type="domain" description="PAS" evidence="2">
    <location>
        <begin position="276"/>
        <end position="346"/>
    </location>
</feature>
<dbReference type="SUPFAM" id="SSF55785">
    <property type="entry name" value="PYP-like sensor domain (PAS domain)"/>
    <property type="match status" value="1"/>
</dbReference>
<dbReference type="Gene3D" id="3.30.450.20">
    <property type="entry name" value="PAS domain"/>
    <property type="match status" value="1"/>
</dbReference>
<feature type="transmembrane region" description="Helical" evidence="1">
    <location>
        <begin position="145"/>
        <end position="163"/>
    </location>
</feature>
<keyword evidence="1" id="KW-0472">Membrane</keyword>
<dbReference type="EMBL" id="CADCTF010000103">
    <property type="protein sequence ID" value="CAA9247825.1"/>
    <property type="molecule type" value="Genomic_DNA"/>
</dbReference>